<dbReference type="Pfam" id="PF07454">
    <property type="entry name" value="SpoIIP"/>
    <property type="match status" value="1"/>
</dbReference>
<feature type="transmembrane region" description="Helical" evidence="1">
    <location>
        <begin position="12"/>
        <end position="31"/>
    </location>
</feature>
<gene>
    <name evidence="2" type="ORF">SAMN02745163_01060</name>
</gene>
<dbReference type="InterPro" id="IPR010897">
    <property type="entry name" value="Spore_II_P"/>
</dbReference>
<dbReference type="NCBIfam" id="TIGR02867">
    <property type="entry name" value="spore_II_P"/>
    <property type="match status" value="1"/>
</dbReference>
<keyword evidence="1" id="KW-0472">Membrane</keyword>
<accession>A0A1M6F7W9</accession>
<reference evidence="2 3" key="1">
    <citation type="submission" date="2016-11" db="EMBL/GenBank/DDBJ databases">
        <authorList>
            <person name="Jaros S."/>
            <person name="Januszkiewicz K."/>
            <person name="Wedrychowicz H."/>
        </authorList>
    </citation>
    <scope>NUCLEOTIDE SEQUENCE [LARGE SCALE GENOMIC DNA]</scope>
    <source>
        <strain evidence="2 3">DSM 21758</strain>
    </source>
</reference>
<dbReference type="RefSeq" id="WP_084108374.1">
    <property type="nucleotide sequence ID" value="NZ_FQZB01000005.1"/>
</dbReference>
<keyword evidence="1" id="KW-0812">Transmembrane</keyword>
<dbReference type="OrthoDB" id="1633470at2"/>
<sequence length="349" mass="39908">MYNILKYDRKFKISLASLMLIVLILFSLFILRVINITLNKKGADNLVYIQLLNSSMPVIKETYYDEQSYAENKTTISSLALEAVNLNILDWVDYRIPLLKDSNSNNVSMFTPLKLYSKTISKTNTKNETKKIKSLKAKPAYNPSLKKTLNQGKPEILLYHTHTTESYLPCKQDSTNNNSNVVAIGIELEKELEKNYGISVIHDKTIHSIQYDNSYYRSAETVKTYLKKYGDFKLIIDLHRDSMGNAKKNNFLVNMNNENVAKIMFTTAQNNPHYKENLKVVNSLNTKSAELFPEFCRGIYTHKRGKNAFNQTLNKNSILIEVGSEGNTIDEAKASSKYIARLIAEILNK</sequence>
<dbReference type="AlphaFoldDB" id="A0A1M6F7W9"/>
<evidence type="ECO:0000313" key="2">
    <source>
        <dbReference type="EMBL" id="SHI93807.1"/>
    </source>
</evidence>
<keyword evidence="1" id="KW-1133">Transmembrane helix</keyword>
<evidence type="ECO:0000256" key="1">
    <source>
        <dbReference type="SAM" id="Phobius"/>
    </source>
</evidence>
<dbReference type="EMBL" id="FQZB01000005">
    <property type="protein sequence ID" value="SHI93807.1"/>
    <property type="molecule type" value="Genomic_DNA"/>
</dbReference>
<dbReference type="STRING" id="1121302.SAMN02745163_01060"/>
<proteinExistence type="predicted"/>
<keyword evidence="3" id="KW-1185">Reference proteome</keyword>
<evidence type="ECO:0000313" key="3">
    <source>
        <dbReference type="Proteomes" id="UP000184310"/>
    </source>
</evidence>
<protein>
    <submittedName>
        <fullName evidence="2">Stage II sporulation protein P</fullName>
    </submittedName>
</protein>
<organism evidence="2 3">
    <name type="scientific">Clostridium cavendishii DSM 21758</name>
    <dbReference type="NCBI Taxonomy" id="1121302"/>
    <lineage>
        <taxon>Bacteria</taxon>
        <taxon>Bacillati</taxon>
        <taxon>Bacillota</taxon>
        <taxon>Clostridia</taxon>
        <taxon>Eubacteriales</taxon>
        <taxon>Clostridiaceae</taxon>
        <taxon>Clostridium</taxon>
    </lineage>
</organism>
<dbReference type="Proteomes" id="UP000184310">
    <property type="component" value="Unassembled WGS sequence"/>
</dbReference>
<name>A0A1M6F7W9_9CLOT</name>